<sequence length="84" mass="9158">MLEMTSVPQGAVSMGRKLLPFHLVSQKKALVGTEPDHLLEWVQGVQCLNFIRQQVPSCPAAITPLPTAMFMVARVSVSRDPLTG</sequence>
<proteinExistence type="predicted"/>
<name>A0A4Z2H2I5_9TELE</name>
<accession>A0A4Z2H2I5</accession>
<evidence type="ECO:0000313" key="2">
    <source>
        <dbReference type="Proteomes" id="UP000314294"/>
    </source>
</evidence>
<comment type="caution">
    <text evidence="1">The sequence shown here is derived from an EMBL/GenBank/DDBJ whole genome shotgun (WGS) entry which is preliminary data.</text>
</comment>
<gene>
    <name evidence="1" type="ORF">EYF80_029747</name>
</gene>
<reference evidence="1 2" key="1">
    <citation type="submission" date="2019-03" db="EMBL/GenBank/DDBJ databases">
        <title>First draft genome of Liparis tanakae, snailfish: a comprehensive survey of snailfish specific genes.</title>
        <authorList>
            <person name="Kim W."/>
            <person name="Song I."/>
            <person name="Jeong J.-H."/>
            <person name="Kim D."/>
            <person name="Kim S."/>
            <person name="Ryu S."/>
            <person name="Song J.Y."/>
            <person name="Lee S.K."/>
        </authorList>
    </citation>
    <scope>NUCLEOTIDE SEQUENCE [LARGE SCALE GENOMIC DNA]</scope>
    <source>
        <tissue evidence="1">Muscle</tissue>
    </source>
</reference>
<dbReference type="Proteomes" id="UP000314294">
    <property type="component" value="Unassembled WGS sequence"/>
</dbReference>
<dbReference type="AlphaFoldDB" id="A0A4Z2H2I5"/>
<dbReference type="EMBL" id="SRLO01000341">
    <property type="protein sequence ID" value="TNN60078.1"/>
    <property type="molecule type" value="Genomic_DNA"/>
</dbReference>
<keyword evidence="2" id="KW-1185">Reference proteome</keyword>
<evidence type="ECO:0000313" key="1">
    <source>
        <dbReference type="EMBL" id="TNN60078.1"/>
    </source>
</evidence>
<organism evidence="1 2">
    <name type="scientific">Liparis tanakae</name>
    <name type="common">Tanaka's snailfish</name>
    <dbReference type="NCBI Taxonomy" id="230148"/>
    <lineage>
        <taxon>Eukaryota</taxon>
        <taxon>Metazoa</taxon>
        <taxon>Chordata</taxon>
        <taxon>Craniata</taxon>
        <taxon>Vertebrata</taxon>
        <taxon>Euteleostomi</taxon>
        <taxon>Actinopterygii</taxon>
        <taxon>Neopterygii</taxon>
        <taxon>Teleostei</taxon>
        <taxon>Neoteleostei</taxon>
        <taxon>Acanthomorphata</taxon>
        <taxon>Eupercaria</taxon>
        <taxon>Perciformes</taxon>
        <taxon>Cottioidei</taxon>
        <taxon>Cottales</taxon>
        <taxon>Liparidae</taxon>
        <taxon>Liparis</taxon>
    </lineage>
</organism>
<protein>
    <submittedName>
        <fullName evidence="1">Uncharacterized protein</fullName>
    </submittedName>
</protein>